<evidence type="ECO:0000313" key="5">
    <source>
        <dbReference type="Proteomes" id="UP001219567"/>
    </source>
</evidence>
<dbReference type="AlphaFoldDB" id="A0AAJ5YTB8"/>
<proteinExistence type="predicted"/>
<dbReference type="PANTHER" id="PTHR11364:SF27">
    <property type="entry name" value="SULFURTRANSFERASE"/>
    <property type="match status" value="1"/>
</dbReference>
<evidence type="ECO:0000259" key="3">
    <source>
        <dbReference type="PROSITE" id="PS50206"/>
    </source>
</evidence>
<evidence type="ECO:0000256" key="2">
    <source>
        <dbReference type="ARBA" id="ARBA00022737"/>
    </source>
</evidence>
<dbReference type="Gene3D" id="3.40.250.10">
    <property type="entry name" value="Rhodanese-like domain"/>
    <property type="match status" value="2"/>
</dbReference>
<name>A0AAJ5YTB8_9BASI</name>
<accession>A0AAJ5YTB8</accession>
<keyword evidence="2" id="KW-0677">Repeat</keyword>
<evidence type="ECO:0000256" key="1">
    <source>
        <dbReference type="ARBA" id="ARBA00022679"/>
    </source>
</evidence>
<dbReference type="InterPro" id="IPR045078">
    <property type="entry name" value="TST/MPST-like"/>
</dbReference>
<reference evidence="4 5" key="1">
    <citation type="submission" date="2023-03" db="EMBL/GenBank/DDBJ databases">
        <title>Mating type loci evolution in Malassezia.</title>
        <authorList>
            <person name="Coelho M.A."/>
        </authorList>
    </citation>
    <scope>NUCLEOTIDE SEQUENCE [LARGE SCALE GENOMIC DNA]</scope>
    <source>
        <strain evidence="4 5">CBS 9725</strain>
    </source>
</reference>
<sequence length="308" mass="33482">MSLQSQAALPPLLLSAKELAKLVSSANPPRILDATWCLPVPGQPARDAHAEYLKGPRIPHALFWDVNKIATIGESVQNLPHMMPSAARFAEAARQFGIRRDTHVVVYVRCTYLHRTRMGEPIDTETLQEDPTVEAAEYAEPKLQDGWIRSFEEMLANTNAGYRSQVVLDARPQARYDGTEPEARPGLASGHIPGSKSLPFSDLLQKITAQDSRIAGQVYTAVKQQPELWKRVNDAVGGSEGIDKLRHDGSSGGSLGVSLSCGSGMTASVLWLALQQLGINAAIYDESWMGWGRRAAEGQAPVEKTSSS</sequence>
<dbReference type="InterPro" id="IPR001763">
    <property type="entry name" value="Rhodanese-like_dom"/>
</dbReference>
<keyword evidence="5" id="KW-1185">Reference proteome</keyword>
<dbReference type="InterPro" id="IPR036873">
    <property type="entry name" value="Rhodanese-like_dom_sf"/>
</dbReference>
<dbReference type="GO" id="GO:0005739">
    <property type="term" value="C:mitochondrion"/>
    <property type="evidence" value="ECO:0007669"/>
    <property type="project" value="TreeGrafter"/>
</dbReference>
<feature type="domain" description="Rhodanese" evidence="3">
    <location>
        <begin position="25"/>
        <end position="107"/>
    </location>
</feature>
<dbReference type="SUPFAM" id="SSF52821">
    <property type="entry name" value="Rhodanese/Cell cycle control phosphatase"/>
    <property type="match status" value="2"/>
</dbReference>
<dbReference type="PANTHER" id="PTHR11364">
    <property type="entry name" value="THIOSULFATE SULFERTANSFERASE"/>
    <property type="match status" value="1"/>
</dbReference>
<dbReference type="SMART" id="SM00450">
    <property type="entry name" value="RHOD"/>
    <property type="match status" value="1"/>
</dbReference>
<dbReference type="Proteomes" id="UP001219567">
    <property type="component" value="Chromosome 3"/>
</dbReference>
<evidence type="ECO:0000313" key="4">
    <source>
        <dbReference type="EMBL" id="WFC99825.1"/>
    </source>
</evidence>
<keyword evidence="1" id="KW-0808">Transferase</keyword>
<dbReference type="EMBL" id="CP119945">
    <property type="protein sequence ID" value="WFC99825.1"/>
    <property type="molecule type" value="Genomic_DNA"/>
</dbReference>
<protein>
    <recommendedName>
        <fullName evidence="3">Rhodanese domain-containing protein</fullName>
    </recommendedName>
</protein>
<dbReference type="GO" id="GO:0004792">
    <property type="term" value="F:thiosulfate-cyanide sulfurtransferase activity"/>
    <property type="evidence" value="ECO:0007669"/>
    <property type="project" value="TreeGrafter"/>
</dbReference>
<dbReference type="PROSITE" id="PS50206">
    <property type="entry name" value="RHODANESE_3"/>
    <property type="match status" value="2"/>
</dbReference>
<organism evidence="4 5">
    <name type="scientific">Malassezia yamatoensis</name>
    <dbReference type="NCBI Taxonomy" id="253288"/>
    <lineage>
        <taxon>Eukaryota</taxon>
        <taxon>Fungi</taxon>
        <taxon>Dikarya</taxon>
        <taxon>Basidiomycota</taxon>
        <taxon>Ustilaginomycotina</taxon>
        <taxon>Malasseziomycetes</taxon>
        <taxon>Malasseziales</taxon>
        <taxon>Malasseziaceae</taxon>
        <taxon>Malassezia</taxon>
    </lineage>
</organism>
<feature type="domain" description="Rhodanese" evidence="3">
    <location>
        <begin position="161"/>
        <end position="300"/>
    </location>
</feature>
<gene>
    <name evidence="4" type="ORF">MYAM1_002571</name>
</gene>